<keyword evidence="4" id="KW-0378">Hydrolase</keyword>
<dbReference type="InterPro" id="IPR032466">
    <property type="entry name" value="Metal_Hydrolase"/>
</dbReference>
<dbReference type="InterPro" id="IPR052350">
    <property type="entry name" value="Metallo-dep_Lactonases"/>
</dbReference>
<dbReference type="EMBL" id="QOUI01000010">
    <property type="protein sequence ID" value="RCK68623.1"/>
    <property type="molecule type" value="Genomic_DNA"/>
</dbReference>
<gene>
    <name evidence="4" type="ORF">DT076_15470</name>
</gene>
<comment type="caution">
    <text evidence="4">The sequence shown here is derived from an EMBL/GenBank/DDBJ whole genome shotgun (WGS) entry which is preliminary data.</text>
</comment>
<evidence type="ECO:0000259" key="3">
    <source>
        <dbReference type="Pfam" id="PF04909"/>
    </source>
</evidence>
<dbReference type="Gene3D" id="3.20.20.140">
    <property type="entry name" value="Metal-dependent hydrolases"/>
    <property type="match status" value="1"/>
</dbReference>
<proteinExistence type="inferred from homology"/>
<dbReference type="Proteomes" id="UP000252770">
    <property type="component" value="Unassembled WGS sequence"/>
</dbReference>
<reference evidence="4 5" key="1">
    <citation type="submission" date="2018-07" db="EMBL/GenBank/DDBJ databases">
        <title>Desertimonas flava gen. nov. sp. nov.</title>
        <authorList>
            <person name="Liu S."/>
        </authorList>
    </citation>
    <scope>NUCLEOTIDE SEQUENCE [LARGE SCALE GENOMIC DNA]</scope>
    <source>
        <strain evidence="4 5">16Sb5-5</strain>
    </source>
</reference>
<dbReference type="PANTHER" id="PTHR43569:SF2">
    <property type="entry name" value="AMIDOHYDROLASE-RELATED DOMAIN-CONTAINING PROTEIN"/>
    <property type="match status" value="1"/>
</dbReference>
<dbReference type="GO" id="GO:0016787">
    <property type="term" value="F:hydrolase activity"/>
    <property type="evidence" value="ECO:0007669"/>
    <property type="project" value="UniProtKB-KW"/>
</dbReference>
<organism evidence="4 5">
    <name type="scientific">Desertihabitans brevis</name>
    <dbReference type="NCBI Taxonomy" id="2268447"/>
    <lineage>
        <taxon>Bacteria</taxon>
        <taxon>Bacillati</taxon>
        <taxon>Actinomycetota</taxon>
        <taxon>Actinomycetes</taxon>
        <taxon>Propionibacteriales</taxon>
        <taxon>Propionibacteriaceae</taxon>
        <taxon>Desertihabitans</taxon>
    </lineage>
</organism>
<evidence type="ECO:0000313" key="5">
    <source>
        <dbReference type="Proteomes" id="UP000252770"/>
    </source>
</evidence>
<dbReference type="Pfam" id="PF04909">
    <property type="entry name" value="Amidohydro_2"/>
    <property type="match status" value="1"/>
</dbReference>
<feature type="region of interest" description="Disordered" evidence="2">
    <location>
        <begin position="1"/>
        <end position="29"/>
    </location>
</feature>
<dbReference type="AlphaFoldDB" id="A0A367YRV9"/>
<comment type="similarity">
    <text evidence="1">Belongs to the metallo-dependent hydrolases superfamily.</text>
</comment>
<evidence type="ECO:0000256" key="1">
    <source>
        <dbReference type="ARBA" id="ARBA00038310"/>
    </source>
</evidence>
<evidence type="ECO:0000256" key="2">
    <source>
        <dbReference type="SAM" id="MobiDB-lite"/>
    </source>
</evidence>
<sequence>MRGARRRLRAAEPAGLLGRDPGRDPGQPLLPRRQLLARAGRRGGAVSGVGEPVTDTHLHLWDVDRLDYPWLSGATAAGTGRRLDRTHDVAEAAREVPATRSVMVQADCRDEQALDEVVWVSEQAGAGRALGVDLVGVVAFAPVEQPGLARHLDALAEQPLVVGIRRLLQGQPAALLASDELVAGLRLLGERGLTFDVCVTADQLDAGADLVARVPGTRCVLDHLGKPPLAEPARRDAWRAALARLAAQPQVVCKLSGLAAEAAPGVPLAEQAPWYLQQALELFGPDRCVVGSDWPVSASTGWTEWLELVDDALAGTSPQERTAVLTGTAARIYRWER</sequence>
<evidence type="ECO:0000313" key="4">
    <source>
        <dbReference type="EMBL" id="RCK68623.1"/>
    </source>
</evidence>
<keyword evidence="5" id="KW-1185">Reference proteome</keyword>
<dbReference type="SUPFAM" id="SSF51556">
    <property type="entry name" value="Metallo-dependent hydrolases"/>
    <property type="match status" value="1"/>
</dbReference>
<feature type="domain" description="Amidohydrolase-related" evidence="3">
    <location>
        <begin position="55"/>
        <end position="334"/>
    </location>
</feature>
<protein>
    <submittedName>
        <fullName evidence="4">Amidohydrolase</fullName>
    </submittedName>
</protein>
<dbReference type="PANTHER" id="PTHR43569">
    <property type="entry name" value="AMIDOHYDROLASE"/>
    <property type="match status" value="1"/>
</dbReference>
<name>A0A367YRV9_9ACTN</name>
<accession>A0A367YRV9</accession>
<dbReference type="InterPro" id="IPR006680">
    <property type="entry name" value="Amidohydro-rel"/>
</dbReference>